<reference evidence="2 3" key="1">
    <citation type="submission" date="2009-09" db="EMBL/GenBank/DDBJ databases">
        <authorList>
            <person name="Weinstock G."/>
            <person name="Sodergren E."/>
            <person name="Clifton S."/>
            <person name="Fulton L."/>
            <person name="Fulton B."/>
            <person name="Courtney L."/>
            <person name="Fronick C."/>
            <person name="Harrison M."/>
            <person name="Strong C."/>
            <person name="Farmer C."/>
            <person name="Delahaunty K."/>
            <person name="Markovic C."/>
            <person name="Hall O."/>
            <person name="Minx P."/>
            <person name="Tomlinson C."/>
            <person name="Mitreva M."/>
            <person name="Nelson J."/>
            <person name="Hou S."/>
            <person name="Wollam A."/>
            <person name="Pepin K.H."/>
            <person name="Johnson M."/>
            <person name="Bhonagiri V."/>
            <person name="Nash W.E."/>
            <person name="Warren W."/>
            <person name="Chinwalla A."/>
            <person name="Mardis E.R."/>
            <person name="Wilson R.K."/>
        </authorList>
    </citation>
    <scope>NUCLEOTIDE SEQUENCE [LARGE SCALE GENOMIC DNA]</scope>
    <source>
        <strain evidence="2">ATCC 35185</strain>
        <strain evidence="3">ATCC 35185 / DSM 20758 / VPI D19B-28</strain>
    </source>
</reference>
<gene>
    <name evidence="1" type="ordered locus">Selsp_0966</name>
    <name evidence="2" type="ORF">SELSPUOL_00250</name>
</gene>
<protein>
    <submittedName>
        <fullName evidence="2">Hemagluttinin repeat protein</fullName>
    </submittedName>
</protein>
<evidence type="ECO:0000313" key="4">
    <source>
        <dbReference type="Proteomes" id="UP000011124"/>
    </source>
</evidence>
<dbReference type="eggNOG" id="COG3210">
    <property type="taxonomic scope" value="Bacteria"/>
</dbReference>
<evidence type="ECO:0000313" key="1">
    <source>
        <dbReference type="EMBL" id="AEB99928.1"/>
    </source>
</evidence>
<accession>C9LS29</accession>
<dbReference type="InterPro" id="IPR025157">
    <property type="entry name" value="Hemagglutinin_rpt"/>
</dbReference>
<dbReference type="Proteomes" id="UP000011124">
    <property type="component" value="Chromosome"/>
</dbReference>
<dbReference type="EMBL" id="ACKP02000007">
    <property type="protein sequence ID" value="EEX78308.1"/>
    <property type="molecule type" value="Genomic_DNA"/>
</dbReference>
<dbReference type="EMBL" id="CP002637">
    <property type="protein sequence ID" value="AEB99928.1"/>
    <property type="molecule type" value="Genomic_DNA"/>
</dbReference>
<dbReference type="GO" id="GO:0003824">
    <property type="term" value="F:catalytic activity"/>
    <property type="evidence" value="ECO:0007669"/>
    <property type="project" value="UniProtKB-ARBA"/>
</dbReference>
<proteinExistence type="predicted"/>
<name>C9LS29_SELS3</name>
<dbReference type="STRING" id="546271.Selsp_0966"/>
<evidence type="ECO:0000313" key="2">
    <source>
        <dbReference type="EMBL" id="EEX78308.1"/>
    </source>
</evidence>
<dbReference type="KEGG" id="ssg:Selsp_0966"/>
<organism evidence="2 3">
    <name type="scientific">Selenomonas sputigena (strain ATCC 35185 / DSM 20758 / CCUG 44933 / VPI D19B-28)</name>
    <dbReference type="NCBI Taxonomy" id="546271"/>
    <lineage>
        <taxon>Bacteria</taxon>
        <taxon>Bacillati</taxon>
        <taxon>Bacillota</taxon>
        <taxon>Negativicutes</taxon>
        <taxon>Selenomonadales</taxon>
        <taxon>Selenomonadaceae</taxon>
        <taxon>Selenomonas</taxon>
    </lineage>
</organism>
<dbReference type="Proteomes" id="UP000003505">
    <property type="component" value="Unassembled WGS sequence"/>
</dbReference>
<reference evidence="1 4" key="2">
    <citation type="submission" date="2011-04" db="EMBL/GenBank/DDBJ databases">
        <title>The complete genome of Selenomonas sputigena DSM 20758.</title>
        <authorList>
            <consortium name="US DOE Joint Genome Institute (JGI-PGF)"/>
            <person name="Lucas S."/>
            <person name="Copeland A."/>
            <person name="Lapidus A."/>
            <person name="Bruce D."/>
            <person name="Goodwin L."/>
            <person name="Pitluck S."/>
            <person name="Peters L."/>
            <person name="Kyrpides N."/>
            <person name="Mavromatis K."/>
            <person name="Ivanova N."/>
            <person name="Ovchinnikova G."/>
            <person name="Teshima H."/>
            <person name="Detter J.C."/>
            <person name="Tapia R."/>
            <person name="Han C."/>
            <person name="Land M."/>
            <person name="Hauser L."/>
            <person name="Markowitz V."/>
            <person name="Cheng J.-F."/>
            <person name="Hugenholtz P."/>
            <person name="Woyke T."/>
            <person name="Wu D."/>
            <person name="Gronow S."/>
            <person name="Wellnitz S."/>
            <person name="Schneider S."/>
            <person name="Klenk H.-P."/>
            <person name="Eisen J.A."/>
        </authorList>
    </citation>
    <scope>NUCLEOTIDE SEQUENCE [LARGE SCALE GENOMIC DNA]</scope>
    <source>
        <strain evidence="1">ATCC 35185</strain>
        <strain evidence="4">ATCC 35185 / DSM 20758 / VPI D19B-28</strain>
    </source>
</reference>
<dbReference type="RefSeq" id="WP_006190916.1">
    <property type="nucleotide sequence ID" value="NC_015437.1"/>
</dbReference>
<evidence type="ECO:0000313" key="3">
    <source>
        <dbReference type="Proteomes" id="UP000003505"/>
    </source>
</evidence>
<dbReference type="OrthoDB" id="1672057at2"/>
<sequence>MILLFQIRRLILCHPCILANQFFKPCCQNNKLLLYAIIQAAESAYDTQQKVVDAVKAELAALPSGVIAAHEALALQANSIQNSGNALLYSGGDLSLAAKEEVANRGARIEAQGNISITAPLTKNENAAFSAKRVITETKDNPVKLRIDEGGHIEQGQAFPAEEFREINSGYGAYHSYVAPKAILEPAEYKPIEQISEEERAAGEKPIPDELIGTLAPTYAYDDPIFKQFGIASMSTDRPAADDLARSAWDEAYKAILAKLNEKITAYNAEAKAYNQKIGTAAGQKIIHFTVIRSHSILSKEHVTSSLPGSIRAGANILLNSAVENEDSNIVAGGTLHATGAVKEDAQKQQELAVTFGTTQGSYTERRNWLHRGKVRKYHDVVFMTPEITKSNPSPIGVQTYEGGNAASVEKADIQDAQRQRVQNALSPFGLSHTNASKSDDRTKMESLFVSSLYHVHPEATAKYLVETDPAFTNKRKFLSSDYMYRQMKWDQDKIPKRIGDGFYEQQLLADQILRQTGKRHLEGYTDDETAFKALMDAGISYAKEMNLAPGVALSKEQIASLTSDMIWLEEREVEVNGQKERAIYPVLYTKNTDGLRLTEGGSLISAKNIVVETKEALKNAGTLYGENIIAKTGDLESSGLVLGKNIALQSEKDIRIQGSVLGEKSVVLEAKGNIAAKSTSEHLANQDVLNTTAGIAVKGADGVLVASAGKNIELVGATLSALGKNGSVLLSAGENITLDTKKLQSQKDMTENAENYLRTKRGTELGTEIRADGNISIAAGNDLKARAATIASTEGTTSLAAGKDITLTAGRETAEDHYGHRHTASGFLSSTRTTIRIDNATDEARGTLVTGRNINLAAKQDVTLQAANILADNNTNIAAGRTFTAASEENYAHTDSFKEEKTSGIFSSGGLGFTIGTQQVKSERDSSALTQAGTNIAGFAGDVKITAGDTAHLTSASVLAGGNATITAKETHIDGRENIYRDVLTQESRTTGLTVSLGHGLLSLGQEIAAPLQRMGEVQDDRLKAVYAWKAGRLINENFGKGQNPLQDASGFSLNLSLGTSKSYSRTESVTKEYAGSKIAAGEKATLSAIERDLTIQGSKVEGKDVALAAKQNIELLAGENSSRTTSENEASSAGIGVSFSPQGLSGLSLHASKAQGNSKENASTYTPTEIAAKDALQIESGKDTNILGSTVQGNKVTAKIGGNLNIETLQEKETYEEKNTSAGFDLSWDIRAGKFSKPTFGLSAGRGTIDSHYRSARGQSGIFAGKGGFDIYVEKNTDLKGAVIASEADAGKNRLSTGTFSFSDLENGADYSSKSIGAEYHHYGSYDKMSHQEKNKVYNTIGLSPSLSMPAKGDANSTTSSAVARGTIEIRENPTQDISALSRDTEHALNELGRIFDKEKIEEQQELARVFGEEAFRLAHNLPDDGSGRKIAVHAIIGGIMSQITGAGFASGAVGAGLNEALIKNLKGIDPGTAQIISTIVGAAAAKAIGGNTLAGGSASANGTKWNWLGKEQYTFVDELLSLGEEDEDKRIDIIARYAALSNFNAQHGLTGDGDDERITASLYPILRDLIPERYRDEWLSKGLNYALNAIVCMDERTYKKANEYRTRIETGKLKIEDYHSSSKAQYILDGVMAKQKADTVFNTNSSNGISEIPGRLSDIFSDDIGEIPGELSDLASEMPGRFSNLASNTAARILGGFYALASNSSVAQEVTPLSRELYRHAYEGEGEPLHFDADSEMSSLIINGKSFQEQVTEIGGAIPVGETQFRAISIGPMEGDPYDFHMGPGKGSLNLKITRTSENSVHVEGLFQDYYNFDHWGELNPKALINDGAHELQKAGILTPYEWYSDINTDIDLNGE</sequence>
<dbReference type="HOGENOM" id="CLU_002239_0_0_9"/>
<dbReference type="Pfam" id="PF13332">
    <property type="entry name" value="Fil_haemagg_2"/>
    <property type="match status" value="3"/>
</dbReference>
<keyword evidence="4" id="KW-1185">Reference proteome</keyword>